<protein>
    <submittedName>
        <fullName evidence="6">Neurogenic locus notch homolog protein 3-like isoform X1</fullName>
    </submittedName>
</protein>
<feature type="chain" id="PRO_5034628842" evidence="3">
    <location>
        <begin position="21"/>
        <end position="461"/>
    </location>
</feature>
<dbReference type="SMART" id="SM00181">
    <property type="entry name" value="EGF"/>
    <property type="match status" value="3"/>
</dbReference>
<evidence type="ECO:0000256" key="1">
    <source>
        <dbReference type="ARBA" id="ARBA00022536"/>
    </source>
</evidence>
<keyword evidence="2" id="KW-0812">Transmembrane</keyword>
<dbReference type="KEGG" id="cvn:111138482"/>
<feature type="domain" description="EGF-like" evidence="4">
    <location>
        <begin position="356"/>
        <end position="388"/>
    </location>
</feature>
<keyword evidence="1" id="KW-0245">EGF-like domain</keyword>
<accession>A0A8B8F1W5</accession>
<evidence type="ECO:0000259" key="4">
    <source>
        <dbReference type="SMART" id="SM00181"/>
    </source>
</evidence>
<keyword evidence="2" id="KW-0472">Membrane</keyword>
<dbReference type="PANTHER" id="PTHR24043">
    <property type="entry name" value="SCAVENGER RECEPTOR CLASS F"/>
    <property type="match status" value="1"/>
</dbReference>
<feature type="domain" description="EGF-like" evidence="4">
    <location>
        <begin position="215"/>
        <end position="261"/>
    </location>
</feature>
<feature type="signal peptide" evidence="3">
    <location>
        <begin position="1"/>
        <end position="20"/>
    </location>
</feature>
<name>A0A8B8F1W5_CRAVI</name>
<keyword evidence="3" id="KW-0732">Signal</keyword>
<organism evidence="5 6">
    <name type="scientific">Crassostrea virginica</name>
    <name type="common">Eastern oyster</name>
    <dbReference type="NCBI Taxonomy" id="6565"/>
    <lineage>
        <taxon>Eukaryota</taxon>
        <taxon>Metazoa</taxon>
        <taxon>Spiralia</taxon>
        <taxon>Lophotrochozoa</taxon>
        <taxon>Mollusca</taxon>
        <taxon>Bivalvia</taxon>
        <taxon>Autobranchia</taxon>
        <taxon>Pteriomorphia</taxon>
        <taxon>Ostreida</taxon>
        <taxon>Ostreoidea</taxon>
        <taxon>Ostreidae</taxon>
        <taxon>Crassostrea</taxon>
    </lineage>
</organism>
<feature type="domain" description="EGF-like" evidence="4">
    <location>
        <begin position="311"/>
        <end position="342"/>
    </location>
</feature>
<dbReference type="OrthoDB" id="6137618at2759"/>
<dbReference type="Gene3D" id="2.170.300.10">
    <property type="entry name" value="Tie2 ligand-binding domain superfamily"/>
    <property type="match status" value="1"/>
</dbReference>
<reference evidence="6" key="1">
    <citation type="submission" date="2025-08" db="UniProtKB">
        <authorList>
            <consortium name="RefSeq"/>
        </authorList>
    </citation>
    <scope>IDENTIFICATION</scope>
    <source>
        <tissue evidence="6">Whole sample</tissue>
    </source>
</reference>
<sequence length="461" mass="49893">MDLPWIFLVVVSVAVYEARGAFIPYQMSLTMQKSLRPGRQGSSLNCPDIVYQFPLSSYLDTLTSMRSLDIDFYIITYNNTDTNTPQRILMSPGGGACYEDLGDSSDVMPQDSDVVECSSQKYKDLIYTESLTDGKTYKESCTIEVYNNCSQPSVDTLCVPCKGGSCPELFDCNIVKGKCNGKFICEENYVGNFCDTLSCPLDKYGPTCGKTCSVNCRPQSDAKDRNCSQSDGTCLLGCNPGWQGAKCDISCPPGSYGDSCSKTCIGNCLDGDTCGPTDGVCPRGCAAGWMNSHPCNKACVGNTYGVNCEQKCSPGCVNGTCDVTDGTCLKGCLDGYSGYLCEACPKGTYGRNCGSNCGLFCEDGECDSVTGVCAQQQCGRGWSGPKCDVDYCLNPRYERPWFNFLTLLIGYGIGSGIALILMVACYCFVQFSGRKNSGSMNRYDYARSPTEERLELSSNKL</sequence>
<feature type="transmembrane region" description="Helical" evidence="2">
    <location>
        <begin position="401"/>
        <end position="429"/>
    </location>
</feature>
<evidence type="ECO:0000313" key="5">
    <source>
        <dbReference type="Proteomes" id="UP000694844"/>
    </source>
</evidence>
<keyword evidence="5" id="KW-1185">Reference proteome</keyword>
<dbReference type="RefSeq" id="XP_022346177.1">
    <property type="nucleotide sequence ID" value="XM_022490469.1"/>
</dbReference>
<gene>
    <name evidence="6" type="primary">LOC111138482</name>
</gene>
<dbReference type="InterPro" id="IPR042635">
    <property type="entry name" value="MEGF10/SREC1/2-like"/>
</dbReference>
<dbReference type="InterPro" id="IPR000742">
    <property type="entry name" value="EGF"/>
</dbReference>
<proteinExistence type="predicted"/>
<evidence type="ECO:0000313" key="6">
    <source>
        <dbReference type="RefSeq" id="XP_022346177.1"/>
    </source>
</evidence>
<dbReference type="GO" id="GO:0005044">
    <property type="term" value="F:scavenger receptor activity"/>
    <property type="evidence" value="ECO:0007669"/>
    <property type="project" value="InterPro"/>
</dbReference>
<dbReference type="PANTHER" id="PTHR24043:SF8">
    <property type="entry name" value="EGF-LIKE DOMAIN-CONTAINING PROTEIN"/>
    <property type="match status" value="1"/>
</dbReference>
<dbReference type="Proteomes" id="UP000694844">
    <property type="component" value="Chromosome 5"/>
</dbReference>
<evidence type="ECO:0000256" key="3">
    <source>
        <dbReference type="SAM" id="SignalP"/>
    </source>
</evidence>
<evidence type="ECO:0000256" key="2">
    <source>
        <dbReference type="SAM" id="Phobius"/>
    </source>
</evidence>
<dbReference type="AlphaFoldDB" id="A0A8B8F1W5"/>
<dbReference type="GeneID" id="111138482"/>
<keyword evidence="2" id="KW-1133">Transmembrane helix</keyword>